<sequence length="72" mass="8378">MLFSKEGSRRVCPKTAKSLRNEVREIMKENHGKLPRELVESLRVWARFDAKLHQPGLVSYLAATRLDVQAWE</sequence>
<dbReference type="Proteomes" id="UP000183758">
    <property type="component" value="Unassembled WGS sequence"/>
</dbReference>
<organism evidence="1 2">
    <name type="scientific">Candidatus Roizmanbacteria bacterium CG2_30_33_16</name>
    <dbReference type="NCBI Taxonomy" id="1805340"/>
    <lineage>
        <taxon>Bacteria</taxon>
        <taxon>Candidatus Roizmaniibacteriota</taxon>
    </lineage>
</organism>
<reference evidence="1 2" key="1">
    <citation type="journal article" date="2016" name="Environ. Microbiol.">
        <title>Genomic resolution of a cold subsurface aquifer community provides metabolic insights for novel microbes adapted to high CO concentrations.</title>
        <authorList>
            <person name="Probst A.J."/>
            <person name="Castelle C.J."/>
            <person name="Singh A."/>
            <person name="Brown C.T."/>
            <person name="Anantharaman K."/>
            <person name="Sharon I."/>
            <person name="Hug L.A."/>
            <person name="Burstein D."/>
            <person name="Emerson J.B."/>
            <person name="Thomas B.C."/>
            <person name="Banfield J.F."/>
        </authorList>
    </citation>
    <scope>NUCLEOTIDE SEQUENCE [LARGE SCALE GENOMIC DNA]</scope>
    <source>
        <strain evidence="1">CG2_30_33_16</strain>
    </source>
</reference>
<dbReference type="AlphaFoldDB" id="A0A1J5HM41"/>
<dbReference type="EMBL" id="MNZM01000101">
    <property type="protein sequence ID" value="OIP82874.1"/>
    <property type="molecule type" value="Genomic_DNA"/>
</dbReference>
<evidence type="ECO:0000313" key="2">
    <source>
        <dbReference type="Proteomes" id="UP000183758"/>
    </source>
</evidence>
<protein>
    <submittedName>
        <fullName evidence="1">Uncharacterized protein</fullName>
    </submittedName>
</protein>
<name>A0A1J5HM41_9BACT</name>
<gene>
    <name evidence="1" type="ORF">AUK04_04045</name>
</gene>
<comment type="caution">
    <text evidence="1">The sequence shown here is derived from an EMBL/GenBank/DDBJ whole genome shotgun (WGS) entry which is preliminary data.</text>
</comment>
<accession>A0A1J5HM41</accession>
<proteinExistence type="predicted"/>
<evidence type="ECO:0000313" key="1">
    <source>
        <dbReference type="EMBL" id="OIP82874.1"/>
    </source>
</evidence>